<accession>A0A9N9X500</accession>
<dbReference type="Proteomes" id="UP001153737">
    <property type="component" value="Chromosome 7"/>
</dbReference>
<feature type="coiled-coil region" evidence="1">
    <location>
        <begin position="40"/>
        <end position="99"/>
    </location>
</feature>
<reference evidence="2" key="1">
    <citation type="submission" date="2022-01" db="EMBL/GenBank/DDBJ databases">
        <authorList>
            <person name="King R."/>
        </authorList>
    </citation>
    <scope>NUCLEOTIDE SEQUENCE</scope>
</reference>
<evidence type="ECO:0000313" key="2">
    <source>
        <dbReference type="EMBL" id="CAG9823999.1"/>
    </source>
</evidence>
<dbReference type="AlphaFoldDB" id="A0A9N9X500"/>
<evidence type="ECO:0000256" key="1">
    <source>
        <dbReference type="SAM" id="Coils"/>
    </source>
</evidence>
<organism evidence="2 3">
    <name type="scientific">Phaedon cochleariae</name>
    <name type="common">Mustard beetle</name>
    <dbReference type="NCBI Taxonomy" id="80249"/>
    <lineage>
        <taxon>Eukaryota</taxon>
        <taxon>Metazoa</taxon>
        <taxon>Ecdysozoa</taxon>
        <taxon>Arthropoda</taxon>
        <taxon>Hexapoda</taxon>
        <taxon>Insecta</taxon>
        <taxon>Pterygota</taxon>
        <taxon>Neoptera</taxon>
        <taxon>Endopterygota</taxon>
        <taxon>Coleoptera</taxon>
        <taxon>Polyphaga</taxon>
        <taxon>Cucujiformia</taxon>
        <taxon>Chrysomeloidea</taxon>
        <taxon>Chrysomelidae</taxon>
        <taxon>Chrysomelinae</taxon>
        <taxon>Chrysomelini</taxon>
        <taxon>Phaedon</taxon>
    </lineage>
</organism>
<keyword evidence="3" id="KW-1185">Reference proteome</keyword>
<evidence type="ECO:0000313" key="3">
    <source>
        <dbReference type="Proteomes" id="UP001153737"/>
    </source>
</evidence>
<keyword evidence="1" id="KW-0175">Coiled coil</keyword>
<gene>
    <name evidence="2" type="ORF">PHAECO_LOCUS11397</name>
</gene>
<evidence type="ECO:0008006" key="4">
    <source>
        <dbReference type="Google" id="ProtNLM"/>
    </source>
</evidence>
<proteinExistence type="predicted"/>
<name>A0A9N9X500_PHACE</name>
<dbReference type="Gene3D" id="3.30.70.1820">
    <property type="entry name" value="L1 transposable element, RRM domain"/>
    <property type="match status" value="1"/>
</dbReference>
<reference evidence="2" key="2">
    <citation type="submission" date="2022-10" db="EMBL/GenBank/DDBJ databases">
        <authorList>
            <consortium name="ENA_rothamsted_submissions"/>
            <consortium name="culmorum"/>
            <person name="King R."/>
        </authorList>
    </citation>
    <scope>NUCLEOTIDE SEQUENCE</scope>
</reference>
<protein>
    <recommendedName>
        <fullName evidence="4">Zinc finger DNA binding protein</fullName>
    </recommendedName>
</protein>
<dbReference type="OrthoDB" id="6771337at2759"/>
<dbReference type="EMBL" id="OU896713">
    <property type="protein sequence ID" value="CAG9823999.1"/>
    <property type="molecule type" value="Genomic_DNA"/>
</dbReference>
<sequence>MVITREIKDEIKNAVSSALNSLLTEDFINKIAEKVTDSVLTSLNRKLSMLEQKVSDMDTRLNTIDSENSTVIHSLKSEIKELKKENVTVLKRYDYLEQETKMSNLRLFNLEESESGNTKNEVIKLLNSKMQLQLKENDISVCTRVGKNTANNEKPRGIFMKLSNPSIQQMIYKNKKLLKGTGVVMKEDLTIHRLNLMKKAIEKTSIRSVWTFSGNIYATKNNQKFSIKNECDLNKL</sequence>